<gene>
    <name evidence="2" type="ORF">LMG29542_07100</name>
</gene>
<name>A0A6J5F424_9BURK</name>
<keyword evidence="3" id="KW-1185">Reference proteome</keyword>
<sequence>MTACAPIDDTPVLADYRLADNLTATRGRIFLTGTQALVRLVLMQRALDHARGLNTAGFVSGYRGSPLGMVDQQLWKAGKLLAASDIRFLPAINEELGGTAVLGTQRVEADPQRSMAYSRCGTAKAPASTAPATR</sequence>
<dbReference type="AlphaFoldDB" id="A0A6J5F424"/>
<accession>A0A6J5F424</accession>
<reference evidence="2 3" key="1">
    <citation type="submission" date="2020-04" db="EMBL/GenBank/DDBJ databases">
        <authorList>
            <person name="De Canck E."/>
        </authorList>
    </citation>
    <scope>NUCLEOTIDE SEQUENCE [LARGE SCALE GENOMIC DNA]</scope>
    <source>
        <strain evidence="2 3">LMG 29542</strain>
    </source>
</reference>
<dbReference type="EMBL" id="CADIKH010000068">
    <property type="protein sequence ID" value="CAB3773103.1"/>
    <property type="molecule type" value="Genomic_DNA"/>
</dbReference>
<evidence type="ECO:0000256" key="1">
    <source>
        <dbReference type="SAM" id="MobiDB-lite"/>
    </source>
</evidence>
<dbReference type="Proteomes" id="UP000494363">
    <property type="component" value="Unassembled WGS sequence"/>
</dbReference>
<organism evidence="2 3">
    <name type="scientific">Paraburkholderia humisilvae</name>
    <dbReference type="NCBI Taxonomy" id="627669"/>
    <lineage>
        <taxon>Bacteria</taxon>
        <taxon>Pseudomonadati</taxon>
        <taxon>Pseudomonadota</taxon>
        <taxon>Betaproteobacteria</taxon>
        <taxon>Burkholderiales</taxon>
        <taxon>Burkholderiaceae</taxon>
        <taxon>Paraburkholderia</taxon>
    </lineage>
</organism>
<evidence type="ECO:0008006" key="4">
    <source>
        <dbReference type="Google" id="ProtNLM"/>
    </source>
</evidence>
<evidence type="ECO:0000313" key="2">
    <source>
        <dbReference type="EMBL" id="CAB3773103.1"/>
    </source>
</evidence>
<dbReference type="Gene3D" id="3.40.50.970">
    <property type="match status" value="1"/>
</dbReference>
<evidence type="ECO:0000313" key="3">
    <source>
        <dbReference type="Proteomes" id="UP000494363"/>
    </source>
</evidence>
<feature type="compositionally biased region" description="Low complexity" evidence="1">
    <location>
        <begin position="122"/>
        <end position="134"/>
    </location>
</feature>
<proteinExistence type="predicted"/>
<protein>
    <recommendedName>
        <fullName evidence="4">Pyruvate ferredoxin oxidoreductase</fullName>
    </recommendedName>
</protein>
<feature type="region of interest" description="Disordered" evidence="1">
    <location>
        <begin position="113"/>
        <end position="134"/>
    </location>
</feature>